<dbReference type="CDD" id="cd10447">
    <property type="entry name" value="GIY-YIG_unchar_2"/>
    <property type="match status" value="1"/>
</dbReference>
<comment type="caution">
    <text evidence="2">The sequence shown here is derived from an EMBL/GenBank/DDBJ whole genome shotgun (WGS) entry which is preliminary data.</text>
</comment>
<evidence type="ECO:0000313" key="3">
    <source>
        <dbReference type="Proteomes" id="UP000323664"/>
    </source>
</evidence>
<gene>
    <name evidence="2" type="ORF">EC604_16535</name>
</gene>
<dbReference type="InterPro" id="IPR025579">
    <property type="entry name" value="DUF4357"/>
</dbReference>
<reference evidence="2 3" key="1">
    <citation type="journal article" date="2019" name="J. Ind. Microbiol. Biotechnol.">
        <title>Paenibacillus amylolyticus 27C64 has a diverse set of carbohydrate-active enzymes and complete pectin deconstruction system.</title>
        <authorList>
            <person name="Keggi C."/>
            <person name="Doran-Peterson J."/>
        </authorList>
    </citation>
    <scope>NUCLEOTIDE SEQUENCE [LARGE SCALE GENOMIC DNA]</scope>
    <source>
        <strain evidence="2 3">27C64</strain>
    </source>
</reference>
<dbReference type="Pfam" id="PF14267">
    <property type="entry name" value="DUF4357"/>
    <property type="match status" value="1"/>
</dbReference>
<evidence type="ECO:0000313" key="2">
    <source>
        <dbReference type="EMBL" id="KAA8785449.1"/>
    </source>
</evidence>
<name>A0A5M9WVF7_PAEAM</name>
<dbReference type="OrthoDB" id="2656488at2"/>
<evidence type="ECO:0000259" key="1">
    <source>
        <dbReference type="Pfam" id="PF14267"/>
    </source>
</evidence>
<dbReference type="AlphaFoldDB" id="A0A5M9WVF7"/>
<organism evidence="2 3">
    <name type="scientific">Paenibacillus amylolyticus</name>
    <dbReference type="NCBI Taxonomy" id="1451"/>
    <lineage>
        <taxon>Bacteria</taxon>
        <taxon>Bacillati</taxon>
        <taxon>Bacillota</taxon>
        <taxon>Bacilli</taxon>
        <taxon>Bacillales</taxon>
        <taxon>Paenibacillaceae</taxon>
        <taxon>Paenibacillus</taxon>
    </lineage>
</organism>
<sequence>MRGKSIKLYIMGEKYKSLKTAELSNWTGKAYIGQRKHVQMLQDIEELASPGIYILISEIEDSYQKKIYIGEADEVNKRMADQFKQKDWWNDFVVFISKDANLTKSHVRYLERELYDIALKNKTTIETTNGNTPPGSKLPISECDDMSDFNENIIFVLNNLGIIDFTKTEVNHQKIENTKRESDYFYMSVPGPKGESAKEAKLVIVEGTYRLLAGSYIRKDNVSSFASHNYAKLRKQLEEDNFFESSESGNYFKLCKDVDFKSPSAAAAIVRNSSMNGRKEWKLKNGLNLDEFENRQIES</sequence>
<proteinExistence type="predicted"/>
<protein>
    <submittedName>
        <fullName evidence="2">GIY-YIG nuclease family protein</fullName>
    </submittedName>
</protein>
<dbReference type="EMBL" id="RIAS01000008">
    <property type="protein sequence ID" value="KAA8785449.1"/>
    <property type="molecule type" value="Genomic_DNA"/>
</dbReference>
<dbReference type="Proteomes" id="UP000323664">
    <property type="component" value="Unassembled WGS sequence"/>
</dbReference>
<accession>A0A5M9WVF7</accession>
<dbReference type="RefSeq" id="WP_123065225.1">
    <property type="nucleotide sequence ID" value="NZ_RIAS01000008.1"/>
</dbReference>
<feature type="domain" description="DUF4357" evidence="1">
    <location>
        <begin position="234"/>
        <end position="289"/>
    </location>
</feature>